<evidence type="ECO:0000313" key="2">
    <source>
        <dbReference type="Proteomes" id="UP001144157"/>
    </source>
</evidence>
<gene>
    <name evidence="1" type="ORF">AtubIFM56815_005515</name>
</gene>
<protein>
    <submittedName>
        <fullName evidence="1">Uncharacterized protein</fullName>
    </submittedName>
</protein>
<name>A0A9W6ES63_ASPTU</name>
<reference evidence="1" key="1">
    <citation type="submission" date="2022-07" db="EMBL/GenBank/DDBJ databases">
        <title>Taxonomy of Aspergillus series Nigri: significant species reduction supported by multi-species coalescent approaches.</title>
        <authorList>
            <person name="Bian C."/>
            <person name="Kusuya Y."/>
            <person name="Sklenar F."/>
            <person name="D'hooge E."/>
            <person name="Yaguchi T."/>
            <person name="Takahashi H."/>
            <person name="Hubka V."/>
        </authorList>
    </citation>
    <scope>NUCLEOTIDE SEQUENCE</scope>
    <source>
        <strain evidence="1">IFM 56815</strain>
    </source>
</reference>
<sequence>MPTSYGTLQWVAPNRANAEFNIDGVDTRCALTINAAVPNFGSSEATLDFQNTDQLSGTRSFDGHFGRADFETDFENAPKIQGNLDMPIAQNITVNGNAIWTQSFR</sequence>
<organism evidence="1 2">
    <name type="scientific">Aspergillus tubingensis</name>
    <dbReference type="NCBI Taxonomy" id="5068"/>
    <lineage>
        <taxon>Eukaryota</taxon>
        <taxon>Fungi</taxon>
        <taxon>Dikarya</taxon>
        <taxon>Ascomycota</taxon>
        <taxon>Pezizomycotina</taxon>
        <taxon>Eurotiomycetes</taxon>
        <taxon>Eurotiomycetidae</taxon>
        <taxon>Eurotiales</taxon>
        <taxon>Aspergillaceae</taxon>
        <taxon>Aspergillus</taxon>
        <taxon>Aspergillus subgen. Circumdati</taxon>
    </lineage>
</organism>
<comment type="caution">
    <text evidence="1">The sequence shown here is derived from an EMBL/GenBank/DDBJ whole genome shotgun (WGS) entry which is preliminary data.</text>
</comment>
<accession>A0A9W6ES63</accession>
<evidence type="ECO:0000313" key="1">
    <source>
        <dbReference type="EMBL" id="GLA89970.1"/>
    </source>
</evidence>
<proteinExistence type="predicted"/>
<dbReference type="Proteomes" id="UP001144157">
    <property type="component" value="Unassembled WGS sequence"/>
</dbReference>
<dbReference type="AlphaFoldDB" id="A0A9W6ES63"/>
<dbReference type="EMBL" id="BRPE01000020">
    <property type="protein sequence ID" value="GLA89970.1"/>
    <property type="molecule type" value="Genomic_DNA"/>
</dbReference>